<dbReference type="SUPFAM" id="SSF81296">
    <property type="entry name" value="E set domains"/>
    <property type="match status" value="1"/>
</dbReference>
<dbReference type="Pfam" id="PF07070">
    <property type="entry name" value="Spo0M"/>
    <property type="match status" value="1"/>
</dbReference>
<reference evidence="3 4" key="1">
    <citation type="submission" date="2023-06" db="EMBL/GenBank/DDBJ databases">
        <title>Roseiconus lacunae JC819 isolated from Gulf of Mannar region, Tamil Nadu.</title>
        <authorList>
            <person name="Pk S."/>
            <person name="Ch S."/>
            <person name="Ch V.R."/>
        </authorList>
    </citation>
    <scope>NUCLEOTIDE SEQUENCE [LARGE SCALE GENOMIC DNA]</scope>
    <source>
        <strain evidence="3 4">JC819</strain>
    </source>
</reference>
<comment type="caution">
    <text evidence="3">The sequence shown here is derived from an EMBL/GenBank/DDBJ whole genome shotgun (WGS) entry which is preliminary data.</text>
</comment>
<protein>
    <submittedName>
        <fullName evidence="3">Sporulation protein</fullName>
    </submittedName>
</protein>
<dbReference type="InterPro" id="IPR009776">
    <property type="entry name" value="Spore_0_M"/>
</dbReference>
<name>A0ABT7PCH0_9BACT</name>
<dbReference type="PROSITE" id="PS50206">
    <property type="entry name" value="RHODANESE_3"/>
    <property type="match status" value="1"/>
</dbReference>
<accession>A0ABT7PCH0</accession>
<dbReference type="InterPro" id="IPR014756">
    <property type="entry name" value="Ig_E-set"/>
</dbReference>
<keyword evidence="1" id="KW-1133">Transmembrane helix</keyword>
<evidence type="ECO:0000256" key="1">
    <source>
        <dbReference type="SAM" id="Phobius"/>
    </source>
</evidence>
<proteinExistence type="predicted"/>
<sequence length="472" mass="52556">MANCDLSIELDEPDRIYRGGEKVRGSVNVETDTSVNCKALEVQSGWRTHGRGNVAKGTAEKVTLFSGQWEPGRREAYRFELTVADWPPSYHGSYINVDHYIDVRVKIPWAFDPKASAEYIVRPYKRPETIKNQSTELTGCIGNAVAAIVILALIAAFGGMIAALIANPFAGLFIGVFIVPLSALLAAKTVLPKFLLGNVESELMTPEVHPGGTVNVKLGFQPKRRVNINRITATLNGSEVAVSGSGSNRTTHRKQFYQTEVELLGTTVIEPGDQQAFSFDIPVPSDAPYSFDLADNDLKWTVDLRVDIPRWPDWTKSLAFDVFPDQDAAPEEADRARLAPMDHADGSSLEQTGQQEIESEITFVETASHLWDSRGDDQRIDLLIDAVSGMTFDMDVFIERRLLYSGKEDPHVYDDGYAVWARHDEPPLPLVLYIPRHLADEYEQAGRDRLTIRGAVVGWDHDHERLQVKVLP</sequence>
<keyword evidence="1" id="KW-0812">Transmembrane</keyword>
<dbReference type="Proteomes" id="UP001239462">
    <property type="component" value="Unassembled WGS sequence"/>
</dbReference>
<feature type="transmembrane region" description="Helical" evidence="1">
    <location>
        <begin position="140"/>
        <end position="163"/>
    </location>
</feature>
<evidence type="ECO:0000313" key="3">
    <source>
        <dbReference type="EMBL" id="MDM4013951.1"/>
    </source>
</evidence>
<evidence type="ECO:0000259" key="2">
    <source>
        <dbReference type="PROSITE" id="PS50206"/>
    </source>
</evidence>
<dbReference type="InterPro" id="IPR001763">
    <property type="entry name" value="Rhodanese-like_dom"/>
</dbReference>
<dbReference type="Gene3D" id="2.60.40.640">
    <property type="match status" value="2"/>
</dbReference>
<organism evidence="3 4">
    <name type="scientific">Roseiconus lacunae</name>
    <dbReference type="NCBI Taxonomy" id="2605694"/>
    <lineage>
        <taxon>Bacteria</taxon>
        <taxon>Pseudomonadati</taxon>
        <taxon>Planctomycetota</taxon>
        <taxon>Planctomycetia</taxon>
        <taxon>Pirellulales</taxon>
        <taxon>Pirellulaceae</taxon>
        <taxon>Roseiconus</taxon>
    </lineage>
</organism>
<dbReference type="RefSeq" id="WP_289161675.1">
    <property type="nucleotide sequence ID" value="NZ_JASZZN010000001.1"/>
</dbReference>
<feature type="domain" description="Rhodanese" evidence="2">
    <location>
        <begin position="400"/>
        <end position="429"/>
    </location>
</feature>
<evidence type="ECO:0000313" key="4">
    <source>
        <dbReference type="Proteomes" id="UP001239462"/>
    </source>
</evidence>
<gene>
    <name evidence="3" type="ORF">QTN89_00825</name>
</gene>
<feature type="transmembrane region" description="Helical" evidence="1">
    <location>
        <begin position="169"/>
        <end position="187"/>
    </location>
</feature>
<keyword evidence="1" id="KW-0472">Membrane</keyword>
<dbReference type="EMBL" id="JASZZN010000001">
    <property type="protein sequence ID" value="MDM4013951.1"/>
    <property type="molecule type" value="Genomic_DNA"/>
</dbReference>
<dbReference type="InterPro" id="IPR014752">
    <property type="entry name" value="Arrestin-like_C"/>
</dbReference>
<keyword evidence="4" id="KW-1185">Reference proteome</keyword>